<dbReference type="EMBL" id="NRSD01000031">
    <property type="protein sequence ID" value="MBK1646688.1"/>
    <property type="molecule type" value="Genomic_DNA"/>
</dbReference>
<comment type="caution">
    <text evidence="2">The sequence shown here is derived from an EMBL/GenBank/DDBJ whole genome shotgun (WGS) entry which is preliminary data.</text>
</comment>
<proteinExistence type="predicted"/>
<evidence type="ECO:0000313" key="2">
    <source>
        <dbReference type="EMBL" id="MBK1646688.1"/>
    </source>
</evidence>
<protein>
    <submittedName>
        <fullName evidence="2">Uncharacterized protein</fullName>
    </submittedName>
</protein>
<accession>A0A9X0WL85</accession>
<keyword evidence="3" id="KW-1185">Reference proteome</keyword>
<keyword evidence="1" id="KW-1133">Transmembrane helix</keyword>
<keyword evidence="1" id="KW-0472">Membrane</keyword>
<reference evidence="2 3" key="1">
    <citation type="journal article" date="2020" name="Microorganisms">
        <title>Osmotic Adaptation and Compatible Solute Biosynthesis of Phototrophic Bacteria as Revealed from Genome Analyses.</title>
        <authorList>
            <person name="Imhoff J.F."/>
            <person name="Rahn T."/>
            <person name="Kunzel S."/>
            <person name="Keller A."/>
            <person name="Neulinger S.C."/>
        </authorList>
    </citation>
    <scope>NUCLEOTIDE SEQUENCE [LARGE SCALE GENOMIC DNA]</scope>
    <source>
        <strain evidence="2 3">DSM 21303</strain>
    </source>
</reference>
<gene>
    <name evidence="2" type="ORF">CKO25_19000</name>
</gene>
<dbReference type="Proteomes" id="UP001138802">
    <property type="component" value="Unassembled WGS sequence"/>
</dbReference>
<dbReference type="AlphaFoldDB" id="A0A9X0WL85"/>
<evidence type="ECO:0000256" key="1">
    <source>
        <dbReference type="SAM" id="Phobius"/>
    </source>
</evidence>
<feature type="transmembrane region" description="Helical" evidence="1">
    <location>
        <begin position="76"/>
        <end position="99"/>
    </location>
</feature>
<name>A0A9X0WL85_9GAMM</name>
<feature type="transmembrane region" description="Helical" evidence="1">
    <location>
        <begin position="42"/>
        <end position="64"/>
    </location>
</feature>
<organism evidence="2 3">
    <name type="scientific">Thiocapsa imhoffii</name>
    <dbReference type="NCBI Taxonomy" id="382777"/>
    <lineage>
        <taxon>Bacteria</taxon>
        <taxon>Pseudomonadati</taxon>
        <taxon>Pseudomonadota</taxon>
        <taxon>Gammaproteobacteria</taxon>
        <taxon>Chromatiales</taxon>
        <taxon>Chromatiaceae</taxon>
        <taxon>Thiocapsa</taxon>
    </lineage>
</organism>
<evidence type="ECO:0000313" key="3">
    <source>
        <dbReference type="Proteomes" id="UP001138802"/>
    </source>
</evidence>
<keyword evidence="1" id="KW-0812">Transmembrane</keyword>
<feature type="transmembrane region" description="Helical" evidence="1">
    <location>
        <begin position="15"/>
        <end position="35"/>
    </location>
</feature>
<dbReference type="RefSeq" id="WP_200389512.1">
    <property type="nucleotide sequence ID" value="NZ_NRSD01000031.1"/>
</dbReference>
<sequence length="250" mass="28982">MFDLKQKYLDSNNEAFHTFIFTGAYLRAVWANYVGMHRLRNLLSLLGVNAVLLVYALLVLLLPVQEWLYGDAQYRSVLLTLIAANVIYDMLANVEWFYIARSCETSSFKTELVLVSDRMTIDDRLRRLREKGDPKALAFAERQAASYKMAGEQSLFWVCGKKLVEKKSGRCWKLYEGEANDYEEMLKQWNPDKFEKDIIFIAAIQELVDRRLPLEKREQIWNRMFRAGLYIRPCSEGGSALLPGEDALIV</sequence>